<evidence type="ECO:0000256" key="9">
    <source>
        <dbReference type="ARBA" id="ARBA00023211"/>
    </source>
</evidence>
<dbReference type="EC" id="4.2.1.8" evidence="7"/>
<dbReference type="Pfam" id="PF03786">
    <property type="entry name" value="UxuA"/>
    <property type="match status" value="2"/>
</dbReference>
<gene>
    <name evidence="12" type="ORF">J2751_000098</name>
</gene>
<dbReference type="PANTHER" id="PTHR30387">
    <property type="entry name" value="MANNONATE DEHYDRATASE"/>
    <property type="match status" value="1"/>
</dbReference>
<keyword evidence="9" id="KW-0464">Manganese</keyword>
<evidence type="ECO:0000256" key="11">
    <source>
        <dbReference type="SAM" id="MobiDB-lite"/>
    </source>
</evidence>
<proteinExistence type="inferred from homology"/>
<keyword evidence="10 12" id="KW-0456">Lyase</keyword>
<protein>
    <recommendedName>
        <fullName evidence="7">mannonate dehydratase</fullName>
        <ecNumber evidence="7">4.2.1.8</ecNumber>
    </recommendedName>
</protein>
<evidence type="ECO:0000256" key="6">
    <source>
        <dbReference type="ARBA" id="ARBA00007389"/>
    </source>
</evidence>
<dbReference type="PIRSF" id="PIRSF016049">
    <property type="entry name" value="Man_dehyd"/>
    <property type="match status" value="1"/>
</dbReference>
<evidence type="ECO:0000313" key="12">
    <source>
        <dbReference type="EMBL" id="MBP1921115.1"/>
    </source>
</evidence>
<dbReference type="GO" id="GO:0030145">
    <property type="term" value="F:manganese ion binding"/>
    <property type="evidence" value="ECO:0007669"/>
    <property type="project" value="TreeGrafter"/>
</dbReference>
<evidence type="ECO:0000256" key="7">
    <source>
        <dbReference type="ARBA" id="ARBA00012927"/>
    </source>
</evidence>
<keyword evidence="8" id="KW-0408">Iron</keyword>
<dbReference type="Gene3D" id="3.20.20.150">
    <property type="entry name" value="Divalent-metal-dependent TIM barrel enzymes"/>
    <property type="match status" value="1"/>
</dbReference>
<comment type="similarity">
    <text evidence="6">Belongs to the mannonate dehydratase family.</text>
</comment>
<feature type="region of interest" description="Disordered" evidence="11">
    <location>
        <begin position="1"/>
        <end position="31"/>
    </location>
</feature>
<sequence length="335" mass="37859">MTSNDTDPTGNDTAASANDAEADPTVMLPPRPDRRWTIAKQLGLDTAVVRFWGVDDWWEYDTLQRTVTRFADHGFSLDVVEDRPPMENTVLGEEGRDEEIATVKTLIENMGRLGIDTYCWVWTENPLGVIRTSDSLPGRGGSQRIGYDHEWTERAPDHEAAGITEAELWENLEYFLDEIVPVAEEYGVNLALHPDDPPTSPVRGVPRIVQSVEDYRRILDLHESPRHGVTFCQGNFSAMAGDTIEAIREFGDRIHFVHFRDVEGDERNFVETWHDEGPTDMKAAIEAYREVGFDGPIRPDHVPRMIGEQDREDAMAGYTDIGRLFAIGYIKGLIE</sequence>
<dbReference type="GO" id="GO:0008198">
    <property type="term" value="F:ferrous iron binding"/>
    <property type="evidence" value="ECO:0007669"/>
    <property type="project" value="TreeGrafter"/>
</dbReference>
<dbReference type="EMBL" id="JAGGKQ010000001">
    <property type="protein sequence ID" value="MBP1921115.1"/>
    <property type="molecule type" value="Genomic_DNA"/>
</dbReference>
<dbReference type="InterPro" id="IPR004628">
    <property type="entry name" value="Man_deHydtase"/>
</dbReference>
<accession>A0A8T4GDB4</accession>
<dbReference type="AlphaFoldDB" id="A0A8T4GDB4"/>
<evidence type="ECO:0000256" key="10">
    <source>
        <dbReference type="ARBA" id="ARBA00023239"/>
    </source>
</evidence>
<evidence type="ECO:0000256" key="1">
    <source>
        <dbReference type="ARBA" id="ARBA00001794"/>
    </source>
</evidence>
<comment type="catalytic activity">
    <reaction evidence="1">
        <text>D-mannonate = 2-dehydro-3-deoxy-D-gluconate + H2O</text>
        <dbReference type="Rhea" id="RHEA:20097"/>
        <dbReference type="ChEBI" id="CHEBI:15377"/>
        <dbReference type="ChEBI" id="CHEBI:17767"/>
        <dbReference type="ChEBI" id="CHEBI:57990"/>
        <dbReference type="EC" id="4.2.1.8"/>
    </reaction>
</comment>
<evidence type="ECO:0000313" key="13">
    <source>
        <dbReference type="Proteomes" id="UP000823588"/>
    </source>
</evidence>
<evidence type="ECO:0000256" key="4">
    <source>
        <dbReference type="ARBA" id="ARBA00002713"/>
    </source>
</evidence>
<dbReference type="GO" id="GO:0008927">
    <property type="term" value="F:mannonate dehydratase activity"/>
    <property type="evidence" value="ECO:0007669"/>
    <property type="project" value="UniProtKB-EC"/>
</dbReference>
<feature type="compositionally biased region" description="Polar residues" evidence="11">
    <location>
        <begin position="1"/>
        <end position="16"/>
    </location>
</feature>
<dbReference type="InterPro" id="IPR036237">
    <property type="entry name" value="Xyl_isomerase-like_sf"/>
</dbReference>
<dbReference type="Proteomes" id="UP000823588">
    <property type="component" value="Unassembled WGS sequence"/>
</dbReference>
<evidence type="ECO:0000256" key="8">
    <source>
        <dbReference type="ARBA" id="ARBA00023004"/>
    </source>
</evidence>
<comment type="function">
    <text evidence="4">Catalyzes the dehydration of D-mannonate.</text>
</comment>
<comment type="caution">
    <text evidence="12">The sequence shown here is derived from an EMBL/GenBank/DDBJ whole genome shotgun (WGS) entry which is preliminary data.</text>
</comment>
<dbReference type="GO" id="GO:0042840">
    <property type="term" value="P:D-glucuronate catabolic process"/>
    <property type="evidence" value="ECO:0007669"/>
    <property type="project" value="TreeGrafter"/>
</dbReference>
<keyword evidence="13" id="KW-1185">Reference proteome</keyword>
<reference evidence="12" key="1">
    <citation type="submission" date="2021-03" db="EMBL/GenBank/DDBJ databases">
        <title>Genomic Encyclopedia of Type Strains, Phase IV (KMG-IV): sequencing the most valuable type-strain genomes for metagenomic binning, comparative biology and taxonomic classification.</title>
        <authorList>
            <person name="Goeker M."/>
        </authorList>
    </citation>
    <scope>NUCLEOTIDE SEQUENCE</scope>
    <source>
        <strain evidence="12">DSM 23564</strain>
    </source>
</reference>
<organism evidence="12 13">
    <name type="scientific">Halorubrum alkaliphilum</name>
    <dbReference type="NCBI Taxonomy" id="261290"/>
    <lineage>
        <taxon>Archaea</taxon>
        <taxon>Methanobacteriati</taxon>
        <taxon>Methanobacteriota</taxon>
        <taxon>Stenosarchaea group</taxon>
        <taxon>Halobacteria</taxon>
        <taxon>Halobacteriales</taxon>
        <taxon>Haloferacaceae</taxon>
        <taxon>Halorubrum</taxon>
    </lineage>
</organism>
<comment type="cofactor">
    <cofactor evidence="3">
        <name>Fe(2+)</name>
        <dbReference type="ChEBI" id="CHEBI:29033"/>
    </cofactor>
</comment>
<comment type="cofactor">
    <cofactor evidence="2">
        <name>Mn(2+)</name>
        <dbReference type="ChEBI" id="CHEBI:29035"/>
    </cofactor>
</comment>
<comment type="pathway">
    <text evidence="5">Carbohydrate metabolism; pentose and glucuronate interconversion.</text>
</comment>
<dbReference type="SUPFAM" id="SSF51658">
    <property type="entry name" value="Xylose isomerase-like"/>
    <property type="match status" value="1"/>
</dbReference>
<evidence type="ECO:0000256" key="3">
    <source>
        <dbReference type="ARBA" id="ARBA00001954"/>
    </source>
</evidence>
<evidence type="ECO:0000256" key="2">
    <source>
        <dbReference type="ARBA" id="ARBA00001936"/>
    </source>
</evidence>
<name>A0A8T4GDB4_9EURY</name>
<dbReference type="PANTHER" id="PTHR30387:SF2">
    <property type="entry name" value="MANNONATE DEHYDRATASE"/>
    <property type="match status" value="1"/>
</dbReference>
<evidence type="ECO:0000256" key="5">
    <source>
        <dbReference type="ARBA" id="ARBA00004892"/>
    </source>
</evidence>